<accession>A0A164TB68</accession>
<evidence type="ECO:0000313" key="2">
    <source>
        <dbReference type="EMBL" id="KZS92231.1"/>
    </source>
</evidence>
<evidence type="ECO:0000313" key="3">
    <source>
        <dbReference type="Proteomes" id="UP000076722"/>
    </source>
</evidence>
<evidence type="ECO:0000256" key="1">
    <source>
        <dbReference type="SAM" id="MobiDB-lite"/>
    </source>
</evidence>
<gene>
    <name evidence="2" type="ORF">SISNIDRAFT_486764</name>
</gene>
<name>A0A164TB68_9AGAM</name>
<keyword evidence="3" id="KW-1185">Reference proteome</keyword>
<protein>
    <submittedName>
        <fullName evidence="2">Uncharacterized protein</fullName>
    </submittedName>
</protein>
<dbReference type="STRING" id="1314777.A0A164TB68"/>
<sequence>MLPKQYPIKVEGRIYWDLVFFYNNKGNSGTITHEIETEIIKSYNVKTFREDISKVTRNELEKIGVEAEASASYGPVSAKIAASYENSKEINDLFETTTRTEKETDTVTKTTIRKKFEVGPESQLSLYQKCFSSPGIQVKFETLTTDVELGKEVIKVPIDVVVQPIEYIQDIQVIFGSSVTDAPDDRVRDITKNSDDVNWFGDGAYYAWLVPVYTSDPDKAATAFNVAIEGTPREGNRDLAKGSPRAHRYLDPEHDTRNPQKIGELALYRCTNIPGFPVPDQTKSLGYEGSTKNINEGRQIMMFDLELFLIWKPKRAF</sequence>
<reference evidence="2 3" key="1">
    <citation type="journal article" date="2016" name="Mol. Biol. Evol.">
        <title>Comparative Genomics of Early-Diverging Mushroom-Forming Fungi Provides Insights into the Origins of Lignocellulose Decay Capabilities.</title>
        <authorList>
            <person name="Nagy L.G."/>
            <person name="Riley R."/>
            <person name="Tritt A."/>
            <person name="Adam C."/>
            <person name="Daum C."/>
            <person name="Floudas D."/>
            <person name="Sun H."/>
            <person name="Yadav J.S."/>
            <person name="Pangilinan J."/>
            <person name="Larsson K.H."/>
            <person name="Matsuura K."/>
            <person name="Barry K."/>
            <person name="Labutti K."/>
            <person name="Kuo R."/>
            <person name="Ohm R.A."/>
            <person name="Bhattacharya S.S."/>
            <person name="Shirouzu T."/>
            <person name="Yoshinaga Y."/>
            <person name="Martin F.M."/>
            <person name="Grigoriev I.V."/>
            <person name="Hibbett D.S."/>
        </authorList>
    </citation>
    <scope>NUCLEOTIDE SEQUENCE [LARGE SCALE GENOMIC DNA]</scope>
    <source>
        <strain evidence="2 3">HHB9708</strain>
    </source>
</reference>
<dbReference type="OrthoDB" id="1046782at2759"/>
<organism evidence="2 3">
    <name type="scientific">Sistotremastrum niveocremeum HHB9708</name>
    <dbReference type="NCBI Taxonomy" id="1314777"/>
    <lineage>
        <taxon>Eukaryota</taxon>
        <taxon>Fungi</taxon>
        <taxon>Dikarya</taxon>
        <taxon>Basidiomycota</taxon>
        <taxon>Agaricomycotina</taxon>
        <taxon>Agaricomycetes</taxon>
        <taxon>Sistotremastrales</taxon>
        <taxon>Sistotremastraceae</taxon>
        <taxon>Sertulicium</taxon>
        <taxon>Sertulicium niveocremeum</taxon>
    </lineage>
</organism>
<proteinExistence type="predicted"/>
<dbReference type="Proteomes" id="UP000076722">
    <property type="component" value="Unassembled WGS sequence"/>
</dbReference>
<feature type="region of interest" description="Disordered" evidence="1">
    <location>
        <begin position="234"/>
        <end position="255"/>
    </location>
</feature>
<dbReference type="EMBL" id="KV419411">
    <property type="protein sequence ID" value="KZS92231.1"/>
    <property type="molecule type" value="Genomic_DNA"/>
</dbReference>
<dbReference type="AlphaFoldDB" id="A0A164TB68"/>